<keyword evidence="4 8" id="KW-0371">Homeobox</keyword>
<dbReference type="InterPro" id="IPR000047">
    <property type="entry name" value="HTH_motif"/>
</dbReference>
<dbReference type="InterPro" id="IPR001356">
    <property type="entry name" value="HD"/>
</dbReference>
<evidence type="ECO:0000256" key="1">
    <source>
        <dbReference type="ARBA" id="ARBA00004123"/>
    </source>
</evidence>
<dbReference type="PRINTS" id="PR00031">
    <property type="entry name" value="HTHREPRESSR"/>
</dbReference>
<dbReference type="AlphaFoldDB" id="A0A315AN43"/>
<keyword evidence="5 10" id="KW-0804">Transcription</keyword>
<keyword evidence="3 8" id="KW-0238">DNA-binding</keyword>
<name>A0A315AN43_PRUYE</name>
<evidence type="ECO:0000256" key="3">
    <source>
        <dbReference type="ARBA" id="ARBA00023125"/>
    </source>
</evidence>
<comment type="subcellular location">
    <subcellularLocation>
        <location evidence="1 8 9">Nucleus</location>
    </subcellularLocation>
</comment>
<dbReference type="InterPro" id="IPR009057">
    <property type="entry name" value="Homeodomain-like_sf"/>
</dbReference>
<comment type="similarity">
    <text evidence="7 10">Belongs to the HD-ZIP homeobox family. Class I subfamily.</text>
</comment>
<feature type="domain" description="Homeobox" evidence="12">
    <location>
        <begin position="49"/>
        <end position="109"/>
    </location>
</feature>
<dbReference type="PANTHER" id="PTHR24326">
    <property type="entry name" value="HOMEOBOX-LEUCINE ZIPPER PROTEIN"/>
    <property type="match status" value="1"/>
</dbReference>
<dbReference type="SUPFAM" id="SSF46689">
    <property type="entry name" value="Homeodomain-like"/>
    <property type="match status" value="1"/>
</dbReference>
<dbReference type="SMART" id="SM00389">
    <property type="entry name" value="HOX"/>
    <property type="match status" value="1"/>
</dbReference>
<protein>
    <recommendedName>
        <fullName evidence="10">Homeobox-leucine zipper protein</fullName>
    </recommendedName>
    <alternativeName>
        <fullName evidence="10">HD-ZIP protein</fullName>
    </alternativeName>
    <alternativeName>
        <fullName evidence="10">Homeodomain transcription factor</fullName>
    </alternativeName>
</protein>
<feature type="DNA-binding region" description="Homeobox" evidence="8">
    <location>
        <begin position="51"/>
        <end position="110"/>
    </location>
</feature>
<keyword evidence="14" id="KW-1185">Reference proteome</keyword>
<evidence type="ECO:0000256" key="11">
    <source>
        <dbReference type="SAM" id="MobiDB-lite"/>
    </source>
</evidence>
<sequence>MGFCICPLETPARAEIGYGIDGSRKSRRRSFFSSSSSQDELFDEEYYDEQLPEKKRRLTPDQVHMLEKSFETENKLEPERKTQLAKKLGLQPRQVAVWFQNRRARWKTKQLERDYDLLKSSYDSLLSNYDSILKENHKLKSEVVSINQKLEAKEETSNIKAAAFAPDHADDDKCDPHVPAGDEMKDAVPISYAAGLQYSYSVKVEDRLSSGSGGSAVVDEAEGPQPVDSGDSYNFLNEDNVHNNYPHHHHHHSGVNSEEDDGSDDGRGYFSDVFAAAVEEQPKVEGRRLEWEQVVAKRPVMFHLSSQLFSCTQRDAENGMPRLRERTACFALLRLSAQRNTPRLVIICKII</sequence>
<evidence type="ECO:0000256" key="7">
    <source>
        <dbReference type="ARBA" id="ARBA00025748"/>
    </source>
</evidence>
<dbReference type="GO" id="GO:0045893">
    <property type="term" value="P:positive regulation of DNA-templated transcription"/>
    <property type="evidence" value="ECO:0007669"/>
    <property type="project" value="TreeGrafter"/>
</dbReference>
<comment type="caution">
    <text evidence="13">The sequence shown here is derived from an EMBL/GenBank/DDBJ whole genome shotgun (WGS) entry which is preliminary data.</text>
</comment>
<evidence type="ECO:0000256" key="9">
    <source>
        <dbReference type="RuleBase" id="RU000682"/>
    </source>
</evidence>
<gene>
    <name evidence="13" type="ORF">Pyn_33536</name>
</gene>
<dbReference type="CDD" id="cd00086">
    <property type="entry name" value="homeodomain"/>
    <property type="match status" value="1"/>
</dbReference>
<dbReference type="Proteomes" id="UP000250321">
    <property type="component" value="Unassembled WGS sequence"/>
</dbReference>
<evidence type="ECO:0000256" key="6">
    <source>
        <dbReference type="ARBA" id="ARBA00023242"/>
    </source>
</evidence>
<dbReference type="Pfam" id="PF00046">
    <property type="entry name" value="Homeodomain"/>
    <property type="match status" value="1"/>
</dbReference>
<evidence type="ECO:0000256" key="5">
    <source>
        <dbReference type="ARBA" id="ARBA00023163"/>
    </source>
</evidence>
<dbReference type="PROSITE" id="PS00027">
    <property type="entry name" value="HOMEOBOX_1"/>
    <property type="match status" value="1"/>
</dbReference>
<dbReference type="Pfam" id="PF02183">
    <property type="entry name" value="HALZ"/>
    <property type="match status" value="1"/>
</dbReference>
<organism evidence="13 14">
    <name type="scientific">Prunus yedoensis var. nudiflora</name>
    <dbReference type="NCBI Taxonomy" id="2094558"/>
    <lineage>
        <taxon>Eukaryota</taxon>
        <taxon>Viridiplantae</taxon>
        <taxon>Streptophyta</taxon>
        <taxon>Embryophyta</taxon>
        <taxon>Tracheophyta</taxon>
        <taxon>Spermatophyta</taxon>
        <taxon>Magnoliopsida</taxon>
        <taxon>eudicotyledons</taxon>
        <taxon>Gunneridae</taxon>
        <taxon>Pentapetalae</taxon>
        <taxon>rosids</taxon>
        <taxon>fabids</taxon>
        <taxon>Rosales</taxon>
        <taxon>Rosaceae</taxon>
        <taxon>Amygdaloideae</taxon>
        <taxon>Amygdaleae</taxon>
        <taxon>Prunus</taxon>
    </lineage>
</organism>
<dbReference type="InterPro" id="IPR017970">
    <property type="entry name" value="Homeobox_CS"/>
</dbReference>
<evidence type="ECO:0000256" key="4">
    <source>
        <dbReference type="ARBA" id="ARBA00023155"/>
    </source>
</evidence>
<dbReference type="Gene3D" id="1.10.10.60">
    <property type="entry name" value="Homeodomain-like"/>
    <property type="match status" value="1"/>
</dbReference>
<dbReference type="GO" id="GO:0005634">
    <property type="term" value="C:nucleus"/>
    <property type="evidence" value="ECO:0007669"/>
    <property type="project" value="UniProtKB-SubCell"/>
</dbReference>
<keyword evidence="2 10" id="KW-0805">Transcription regulation</keyword>
<dbReference type="GO" id="GO:0042802">
    <property type="term" value="F:identical protein binding"/>
    <property type="evidence" value="ECO:0007669"/>
    <property type="project" value="UniProtKB-ARBA"/>
</dbReference>
<comment type="function">
    <text evidence="10">Transcription factor.</text>
</comment>
<dbReference type="InterPro" id="IPR003106">
    <property type="entry name" value="Leu_zip_homeo"/>
</dbReference>
<dbReference type="GO" id="GO:0043565">
    <property type="term" value="F:sequence-specific DNA binding"/>
    <property type="evidence" value="ECO:0007669"/>
    <property type="project" value="InterPro"/>
</dbReference>
<accession>A0A315AN43</accession>
<dbReference type="OrthoDB" id="6159439at2759"/>
<dbReference type="InterPro" id="IPR045224">
    <property type="entry name" value="HDZip_class_I_plant"/>
</dbReference>
<evidence type="ECO:0000256" key="10">
    <source>
        <dbReference type="RuleBase" id="RU369038"/>
    </source>
</evidence>
<feature type="region of interest" description="Disordered" evidence="11">
    <location>
        <begin position="209"/>
        <end position="266"/>
    </location>
</feature>
<dbReference type="GO" id="GO:0000981">
    <property type="term" value="F:DNA-binding transcription factor activity, RNA polymerase II-specific"/>
    <property type="evidence" value="ECO:0007669"/>
    <property type="project" value="UniProtKB-UniRule"/>
</dbReference>
<evidence type="ECO:0000259" key="12">
    <source>
        <dbReference type="PROSITE" id="PS50071"/>
    </source>
</evidence>
<dbReference type="PANTHER" id="PTHR24326:SF497">
    <property type="entry name" value="HOMEOBOX-LEUCINE ZIPPER PROTEIN HAT5"/>
    <property type="match status" value="1"/>
</dbReference>
<reference evidence="13 14" key="1">
    <citation type="submission" date="2018-02" db="EMBL/GenBank/DDBJ databases">
        <title>Draft genome of wild Prunus yedoensis var. nudiflora.</title>
        <authorList>
            <person name="Baek S."/>
            <person name="Kim J.-H."/>
            <person name="Choi K."/>
            <person name="Kim G.-B."/>
            <person name="Cho A."/>
            <person name="Jang H."/>
            <person name="Shin C.-H."/>
            <person name="Yu H.-J."/>
            <person name="Mun J.-H."/>
        </authorList>
    </citation>
    <scope>NUCLEOTIDE SEQUENCE [LARGE SCALE GENOMIC DNA]</scope>
    <source>
        <strain evidence="14">cv. Jeju island</strain>
        <tissue evidence="13">Leaf</tissue>
    </source>
</reference>
<evidence type="ECO:0000256" key="2">
    <source>
        <dbReference type="ARBA" id="ARBA00023015"/>
    </source>
</evidence>
<keyword evidence="6 8" id="KW-0539">Nucleus</keyword>
<dbReference type="EMBL" id="PJQY01000217">
    <property type="protein sequence ID" value="PQQ15756.1"/>
    <property type="molecule type" value="Genomic_DNA"/>
</dbReference>
<evidence type="ECO:0000313" key="13">
    <source>
        <dbReference type="EMBL" id="PQQ15756.1"/>
    </source>
</evidence>
<proteinExistence type="inferred from homology"/>
<evidence type="ECO:0000256" key="8">
    <source>
        <dbReference type="PROSITE-ProRule" id="PRU00108"/>
    </source>
</evidence>
<dbReference type="PROSITE" id="PS50071">
    <property type="entry name" value="HOMEOBOX_2"/>
    <property type="match status" value="1"/>
</dbReference>
<dbReference type="FunFam" id="1.10.10.60:FF:000159">
    <property type="entry name" value="Homeobox-leucine zipper protein HAT5"/>
    <property type="match status" value="1"/>
</dbReference>
<evidence type="ECO:0000313" key="14">
    <source>
        <dbReference type="Proteomes" id="UP000250321"/>
    </source>
</evidence>